<evidence type="ECO:0000256" key="1">
    <source>
        <dbReference type="SAM" id="MobiDB-lite"/>
    </source>
</evidence>
<dbReference type="KEGG" id="lxy:O159_05560"/>
<proteinExistence type="predicted"/>
<dbReference type="Proteomes" id="UP000016743">
    <property type="component" value="Chromosome"/>
</dbReference>
<dbReference type="STRING" id="1389489.O159_05560"/>
<feature type="region of interest" description="Disordered" evidence="1">
    <location>
        <begin position="264"/>
        <end position="345"/>
    </location>
</feature>
<accession>U3P4P8</accession>
<dbReference type="AlphaFoldDB" id="U3P4P8"/>
<sequence>MRSKVGETTLEQIASEALALAGGGRALLLQIAHPAVGRGVVEHSDFATRAMDRFHGTMMFVYAAAFGTPEEYAEARRRVNQAHAPVHAPASEGQPAYSAYDVSLQLWVAATLHHTMIDLHECVFGPLCPAEREQVYQQIRSRDRMLQAHPDVWPRDSAAFDAYWAESLGSLRVSDGARAVARQLLSPSDVPAWLRPALPATRLLTTGLLPADVRRQFGLPWDARRERRFQRQLRWIASVYPLLPTRLRHRPRDLFLRRLRESMANASNTSTPPTPEADRVHSGSAGSGERAESTGSGDSTGAMSGDGNRNAGDTASGSPPDTDAETGTGTGTSRLGTSGSLRPER</sequence>
<dbReference type="GO" id="GO:0016491">
    <property type="term" value="F:oxidoreductase activity"/>
    <property type="evidence" value="ECO:0007669"/>
    <property type="project" value="InterPro"/>
</dbReference>
<evidence type="ECO:0000313" key="4">
    <source>
        <dbReference type="Proteomes" id="UP000016743"/>
    </source>
</evidence>
<feature type="compositionally biased region" description="Low complexity" evidence="1">
    <location>
        <begin position="331"/>
        <end position="345"/>
    </location>
</feature>
<protein>
    <recommendedName>
        <fullName evidence="2">ER-bound oxygenase mpaB/mpaB'/Rubber oxygenase catalytic domain-containing protein</fullName>
    </recommendedName>
</protein>
<dbReference type="eggNOG" id="COG3662">
    <property type="taxonomic scope" value="Bacteria"/>
</dbReference>
<dbReference type="InterPro" id="IPR018713">
    <property type="entry name" value="MPAB/Lcp_cat_dom"/>
</dbReference>
<name>U3P4P8_LEIXC</name>
<reference evidence="3 4" key="1">
    <citation type="journal article" date="2013" name="Genome Announc.">
        <title>Complete Genome Sequence of Leifsonia xyli subsp. cynodontis Strain DSM46306, a Gram-Positive Bacterial Pathogen of Grasses.</title>
        <authorList>
            <person name="Monteiro-Vitorello C.B."/>
            <person name="Zerillo M.M."/>
            <person name="Van Sluys M.A."/>
            <person name="Camargo L.E."/>
            <person name="Kitajima J.P."/>
        </authorList>
    </citation>
    <scope>NUCLEOTIDE SEQUENCE [LARGE SCALE GENOMIC DNA]</scope>
    <source>
        <strain evidence="3 4">DSM 46306</strain>
    </source>
</reference>
<dbReference type="PANTHER" id="PTHR36151">
    <property type="entry name" value="BLR2777 PROTEIN"/>
    <property type="match status" value="1"/>
</dbReference>
<dbReference type="PANTHER" id="PTHR36151:SF3">
    <property type="entry name" value="ER-BOUND OXYGENASE MPAB_MPAB'_RUBBER OXYGENASE CATALYTIC DOMAIN-CONTAINING PROTEIN"/>
    <property type="match status" value="1"/>
</dbReference>
<dbReference type="PATRIC" id="fig|1389489.3.peg.538"/>
<evidence type="ECO:0000259" key="2">
    <source>
        <dbReference type="Pfam" id="PF09995"/>
    </source>
</evidence>
<feature type="compositionally biased region" description="Low complexity" evidence="1">
    <location>
        <begin position="282"/>
        <end position="297"/>
    </location>
</feature>
<dbReference type="HOGENOM" id="CLU_059206_3_1_11"/>
<dbReference type="EMBL" id="CP006734">
    <property type="protein sequence ID" value="AGW40751.1"/>
    <property type="molecule type" value="Genomic_DNA"/>
</dbReference>
<feature type="domain" description="ER-bound oxygenase mpaB/mpaB'/Rubber oxygenase catalytic" evidence="2">
    <location>
        <begin position="13"/>
        <end position="236"/>
    </location>
</feature>
<evidence type="ECO:0000313" key="3">
    <source>
        <dbReference type="EMBL" id="AGW40751.1"/>
    </source>
</evidence>
<keyword evidence="4" id="KW-1185">Reference proteome</keyword>
<organism evidence="3 4">
    <name type="scientific">Leifsonia xyli subsp. cynodontis DSM 46306</name>
    <dbReference type="NCBI Taxonomy" id="1389489"/>
    <lineage>
        <taxon>Bacteria</taxon>
        <taxon>Bacillati</taxon>
        <taxon>Actinomycetota</taxon>
        <taxon>Actinomycetes</taxon>
        <taxon>Micrococcales</taxon>
        <taxon>Microbacteriaceae</taxon>
        <taxon>Leifsonia</taxon>
    </lineage>
</organism>
<gene>
    <name evidence="3" type="ORF">O159_05560</name>
</gene>
<dbReference type="RefSeq" id="WP_021754191.1">
    <property type="nucleotide sequence ID" value="NC_022438.1"/>
</dbReference>
<dbReference type="Pfam" id="PF09995">
    <property type="entry name" value="MPAB_Lcp_cat"/>
    <property type="match status" value="1"/>
</dbReference>